<gene>
    <name evidence="1" type="ORF">MELA_02166</name>
</gene>
<proteinExistence type="predicted"/>
<dbReference type="EMBL" id="CABIKM010000033">
    <property type="protein sequence ID" value="VUZ85781.1"/>
    <property type="molecule type" value="Genomic_DNA"/>
</dbReference>
<name>A0A564ZKD1_9BACT</name>
<organism evidence="1 2">
    <name type="scientific">Candidatus Methylomirabilis lanthanidiphila</name>
    <dbReference type="NCBI Taxonomy" id="2211376"/>
    <lineage>
        <taxon>Bacteria</taxon>
        <taxon>Candidatus Methylomirabilota</taxon>
        <taxon>Candidatus Methylomirabilia</taxon>
        <taxon>Candidatus Methylomirabilales</taxon>
        <taxon>Candidatus Methylomirabilaceae</taxon>
        <taxon>Candidatus Methylomirabilis</taxon>
    </lineage>
</organism>
<protein>
    <submittedName>
        <fullName evidence="1">Uncharacterized protein</fullName>
    </submittedName>
</protein>
<evidence type="ECO:0000313" key="2">
    <source>
        <dbReference type="Proteomes" id="UP000334340"/>
    </source>
</evidence>
<dbReference type="Proteomes" id="UP000334340">
    <property type="component" value="Unassembled WGS sequence"/>
</dbReference>
<evidence type="ECO:0000313" key="1">
    <source>
        <dbReference type="EMBL" id="VUZ85781.1"/>
    </source>
</evidence>
<accession>A0A564ZKD1</accession>
<dbReference type="AlphaFoldDB" id="A0A564ZKD1"/>
<keyword evidence="2" id="KW-1185">Reference proteome</keyword>
<reference evidence="1 2" key="1">
    <citation type="submission" date="2019-07" db="EMBL/GenBank/DDBJ databases">
        <authorList>
            <person name="Cremers G."/>
        </authorList>
    </citation>
    <scope>NUCLEOTIDE SEQUENCE [LARGE SCALE GENOMIC DNA]</scope>
</reference>
<sequence>MSTKISLGEFVKQLAASLQTQHVSMPFRNEEPWHLLFYQLFKSKEVPGKPEFLERLRFDWDAPYPKSRELSDFLQALHWTASVSVSNPHYDVINLPDDVANLWRGRFGSVADEDISKFLSYAVDRAKKEFSGAKSL</sequence>